<dbReference type="EMBL" id="JAAOIC020000047">
    <property type="protein sequence ID" value="KAG8037711.1"/>
    <property type="molecule type" value="Genomic_DNA"/>
</dbReference>
<reference evidence="2" key="2">
    <citation type="submission" date="2021-04" db="EMBL/GenBank/DDBJ databases">
        <title>Genome-wide patterns of bracovirus chromosomal integration into multiple host tissues during parasitism.</title>
        <authorList>
            <person name="Chebbi M.A.C."/>
        </authorList>
    </citation>
    <scope>NUCLEOTIDE SEQUENCE</scope>
    <source>
        <tissue evidence="2">Whole body</tissue>
    </source>
</reference>
<keyword evidence="1" id="KW-0732">Signal</keyword>
<organism evidence="2 3">
    <name type="scientific">Cotesia typhae</name>
    <dbReference type="NCBI Taxonomy" id="2053667"/>
    <lineage>
        <taxon>Eukaryota</taxon>
        <taxon>Metazoa</taxon>
        <taxon>Ecdysozoa</taxon>
        <taxon>Arthropoda</taxon>
        <taxon>Hexapoda</taxon>
        <taxon>Insecta</taxon>
        <taxon>Pterygota</taxon>
        <taxon>Neoptera</taxon>
        <taxon>Endopterygota</taxon>
        <taxon>Hymenoptera</taxon>
        <taxon>Apocrita</taxon>
        <taxon>Ichneumonoidea</taxon>
        <taxon>Braconidae</taxon>
        <taxon>Microgastrinae</taxon>
        <taxon>Cotesia</taxon>
    </lineage>
</organism>
<reference evidence="2" key="1">
    <citation type="submission" date="2020-03" db="EMBL/GenBank/DDBJ databases">
        <authorList>
            <person name="Chebbi M.A."/>
            <person name="Drezen J.M."/>
        </authorList>
    </citation>
    <scope>NUCLEOTIDE SEQUENCE</scope>
    <source>
        <tissue evidence="2">Whole body</tissue>
    </source>
</reference>
<gene>
    <name evidence="2" type="ORF">G9C98_005922</name>
</gene>
<accession>A0A8J5UYL2</accession>
<evidence type="ECO:0000256" key="1">
    <source>
        <dbReference type="SAM" id="SignalP"/>
    </source>
</evidence>
<proteinExistence type="predicted"/>
<feature type="signal peptide" evidence="1">
    <location>
        <begin position="1"/>
        <end position="28"/>
    </location>
</feature>
<evidence type="ECO:0000313" key="2">
    <source>
        <dbReference type="EMBL" id="KAG8037711.1"/>
    </source>
</evidence>
<dbReference type="AlphaFoldDB" id="A0A8J5UYL2"/>
<evidence type="ECO:0000313" key="3">
    <source>
        <dbReference type="Proteomes" id="UP000729913"/>
    </source>
</evidence>
<comment type="caution">
    <text evidence="2">The sequence shown here is derived from an EMBL/GenBank/DDBJ whole genome shotgun (WGS) entry which is preliminary data.</text>
</comment>
<name>A0A8J5UYL2_9HYME</name>
<sequence>MKIVNLILLTTIVAIILLSSSSSGKVDAFNPDCWRGMTSWYLTSCNSNYDCRNGYWCQSNTCQPKSNNFIDLCKKKCSVNQLCLRRSTDSVDCKSLGANCKVVYDGWLSYTYVCETNVEYHFVHN</sequence>
<dbReference type="Proteomes" id="UP000729913">
    <property type="component" value="Unassembled WGS sequence"/>
</dbReference>
<keyword evidence="3" id="KW-1185">Reference proteome</keyword>
<protein>
    <submittedName>
        <fullName evidence="2">Uncharacterized protein</fullName>
    </submittedName>
</protein>
<dbReference type="OrthoDB" id="10459291at2759"/>
<feature type="chain" id="PRO_5035156904" evidence="1">
    <location>
        <begin position="29"/>
        <end position="125"/>
    </location>
</feature>